<dbReference type="EC" id="2.7.13.3" evidence="8"/>
<dbReference type="PROSITE" id="PS50109">
    <property type="entry name" value="HIS_KIN"/>
    <property type="match status" value="1"/>
</dbReference>
<evidence type="ECO:0000256" key="1">
    <source>
        <dbReference type="ARBA" id="ARBA00022679"/>
    </source>
</evidence>
<evidence type="ECO:0000259" key="7">
    <source>
        <dbReference type="PROSITE" id="PS50109"/>
    </source>
</evidence>
<dbReference type="GO" id="GO:0004673">
    <property type="term" value="F:protein histidine kinase activity"/>
    <property type="evidence" value="ECO:0007669"/>
    <property type="project" value="UniProtKB-EC"/>
</dbReference>
<dbReference type="Gene3D" id="3.30.565.10">
    <property type="entry name" value="Histidine kinase-like ATPase, C-terminal domain"/>
    <property type="match status" value="1"/>
</dbReference>
<keyword evidence="6" id="KW-0472">Membrane</keyword>
<proteinExistence type="predicted"/>
<keyword evidence="9" id="KW-1185">Reference proteome</keyword>
<keyword evidence="3 8" id="KW-0418">Kinase</keyword>
<keyword evidence="6" id="KW-1133">Transmembrane helix</keyword>
<dbReference type="PANTHER" id="PTHR40448:SF1">
    <property type="entry name" value="TWO-COMPONENT SENSOR HISTIDINE KINASE"/>
    <property type="match status" value="1"/>
</dbReference>
<dbReference type="SMART" id="SM00387">
    <property type="entry name" value="HATPase_c"/>
    <property type="match status" value="1"/>
</dbReference>
<feature type="transmembrane region" description="Helical" evidence="6">
    <location>
        <begin position="342"/>
        <end position="364"/>
    </location>
</feature>
<dbReference type="SUPFAM" id="SSF55874">
    <property type="entry name" value="ATPase domain of HSP90 chaperone/DNA topoisomerase II/histidine kinase"/>
    <property type="match status" value="1"/>
</dbReference>
<reference evidence="9" key="1">
    <citation type="journal article" date="2019" name="Int. J. Syst. Evol. Microbiol.">
        <title>The Global Catalogue of Microorganisms (GCM) 10K type strain sequencing project: providing services to taxonomists for standard genome sequencing and annotation.</title>
        <authorList>
            <consortium name="The Broad Institute Genomics Platform"/>
            <consortium name="The Broad Institute Genome Sequencing Center for Infectious Disease"/>
            <person name="Wu L."/>
            <person name="Ma J."/>
        </authorList>
    </citation>
    <scope>NUCLEOTIDE SEQUENCE [LARGE SCALE GENOMIC DNA]</scope>
    <source>
        <strain evidence="9">PCU 280</strain>
    </source>
</reference>
<feature type="transmembrane region" description="Helical" evidence="6">
    <location>
        <begin position="6"/>
        <end position="28"/>
    </location>
</feature>
<evidence type="ECO:0000256" key="2">
    <source>
        <dbReference type="ARBA" id="ARBA00022741"/>
    </source>
</evidence>
<accession>A0ABW1V3Z1</accession>
<dbReference type="EMBL" id="JBHSTE010000002">
    <property type="protein sequence ID" value="MFC6332596.1"/>
    <property type="molecule type" value="Genomic_DNA"/>
</dbReference>
<keyword evidence="5" id="KW-0902">Two-component regulatory system</keyword>
<gene>
    <name evidence="8" type="ORF">ACFP56_08150</name>
</gene>
<evidence type="ECO:0000256" key="6">
    <source>
        <dbReference type="SAM" id="Phobius"/>
    </source>
</evidence>
<keyword evidence="6" id="KW-0812">Transmembrane</keyword>
<dbReference type="Pfam" id="PF14501">
    <property type="entry name" value="HATPase_c_5"/>
    <property type="match status" value="1"/>
</dbReference>
<evidence type="ECO:0000256" key="4">
    <source>
        <dbReference type="ARBA" id="ARBA00022840"/>
    </source>
</evidence>
<evidence type="ECO:0000313" key="9">
    <source>
        <dbReference type="Proteomes" id="UP001596233"/>
    </source>
</evidence>
<organism evidence="8 9">
    <name type="scientific">Paenibacillus septentrionalis</name>
    <dbReference type="NCBI Taxonomy" id="429342"/>
    <lineage>
        <taxon>Bacteria</taxon>
        <taxon>Bacillati</taxon>
        <taxon>Bacillota</taxon>
        <taxon>Bacilli</taxon>
        <taxon>Bacillales</taxon>
        <taxon>Paenibacillaceae</taxon>
        <taxon>Paenibacillus</taxon>
    </lineage>
</organism>
<keyword evidence="4" id="KW-0067">ATP-binding</keyword>
<sequence>MRRNVWLIAISSIVLLVIVNNVVFFYITRLMLQQELEKELVSLGEQIKSAAEQKRIGQELFEEQISRELRAAAIAAKYALDGDVERITSDQLVALAKELGIAHITLLKKLEDNDIVLYQSSDPNQINKSTASWNPWHRIFHELFSGTVVQEKWLGTSLPNFWSGPYEVSSTDYTSIYKWGYFYDGSTNYMIDPYVDYTRVDRYNEATGLNRLFEDLIESNPSLLELSIVNPRTFPNDKITIEEDGSERKHIVQRPVLYGNYSYKSKHDVTDVRNAFYSEERNIRIERMDQAHTYKMFIPVIVEDERLAMVDEKGQPMDGYVLIITANYDYILQSLGDSVIRVGLITILIMAIMVPVVILVMNYFKNLREEAVKVAQDTYIEEINALFQSIRSQRHDFINQVQTIHSLVKLKQYEEVEKFTAAIAGEIHMINDYINIGNPAVAALIRSKLSQAEAYHIHFKHDVKAVKLTALAGQALDINRILGNLIDNAFDEVLKYPEELRTVSLYGREANNSLHIKISNYCANAKEQVDMPLFKSGFSTKIGDHHGLGLSIISSIVKQYKGEIQMQAVDETTITFEVKIPLKVS</sequence>
<dbReference type="Pfam" id="PF14689">
    <property type="entry name" value="SPOB_a"/>
    <property type="match status" value="1"/>
</dbReference>
<dbReference type="InterPro" id="IPR036890">
    <property type="entry name" value="HATPase_C_sf"/>
</dbReference>
<dbReference type="InterPro" id="IPR032834">
    <property type="entry name" value="NatK-like_C"/>
</dbReference>
<dbReference type="InterPro" id="IPR039506">
    <property type="entry name" value="SPOB_a"/>
</dbReference>
<feature type="domain" description="Histidine kinase" evidence="7">
    <location>
        <begin position="392"/>
        <end position="584"/>
    </location>
</feature>
<evidence type="ECO:0000256" key="3">
    <source>
        <dbReference type="ARBA" id="ARBA00022777"/>
    </source>
</evidence>
<keyword evidence="1 8" id="KW-0808">Transferase</keyword>
<dbReference type="InterPro" id="IPR005467">
    <property type="entry name" value="His_kinase_dom"/>
</dbReference>
<dbReference type="RefSeq" id="WP_379233125.1">
    <property type="nucleotide sequence ID" value="NZ_JBHSTE010000002.1"/>
</dbReference>
<evidence type="ECO:0000313" key="8">
    <source>
        <dbReference type="EMBL" id="MFC6332596.1"/>
    </source>
</evidence>
<evidence type="ECO:0000256" key="5">
    <source>
        <dbReference type="ARBA" id="ARBA00023012"/>
    </source>
</evidence>
<name>A0ABW1V3Z1_9BACL</name>
<dbReference type="PANTHER" id="PTHR40448">
    <property type="entry name" value="TWO-COMPONENT SENSOR HISTIDINE KINASE"/>
    <property type="match status" value="1"/>
</dbReference>
<comment type="caution">
    <text evidence="8">The sequence shown here is derived from an EMBL/GenBank/DDBJ whole genome shotgun (WGS) entry which is preliminary data.</text>
</comment>
<dbReference type="Proteomes" id="UP001596233">
    <property type="component" value="Unassembled WGS sequence"/>
</dbReference>
<dbReference type="Gene3D" id="1.10.287.130">
    <property type="match status" value="1"/>
</dbReference>
<keyword evidence="2" id="KW-0547">Nucleotide-binding</keyword>
<protein>
    <submittedName>
        <fullName evidence="8">Sensor histidine kinase</fullName>
        <ecNumber evidence="8">2.7.13.3</ecNumber>
    </submittedName>
</protein>
<dbReference type="InterPro" id="IPR003594">
    <property type="entry name" value="HATPase_dom"/>
</dbReference>